<gene>
    <name evidence="1" type="ORF">KUCAC02_022775</name>
</gene>
<accession>A0ACB9XQ89</accession>
<dbReference type="Proteomes" id="UP001057452">
    <property type="component" value="Chromosome 4"/>
</dbReference>
<dbReference type="EMBL" id="CM043788">
    <property type="protein sequence ID" value="KAI4828697.1"/>
    <property type="molecule type" value="Genomic_DNA"/>
</dbReference>
<reference evidence="1" key="1">
    <citation type="submission" date="2022-05" db="EMBL/GenBank/DDBJ databases">
        <title>Chromosome-level genome of Chaenocephalus aceratus.</title>
        <authorList>
            <person name="Park H."/>
        </authorList>
    </citation>
    <scope>NUCLEOTIDE SEQUENCE</scope>
    <source>
        <strain evidence="1">KU_202001</strain>
    </source>
</reference>
<protein>
    <submittedName>
        <fullName evidence="1">Uncharacterized protein</fullName>
    </submittedName>
</protein>
<proteinExistence type="predicted"/>
<evidence type="ECO:0000313" key="2">
    <source>
        <dbReference type="Proteomes" id="UP001057452"/>
    </source>
</evidence>
<organism evidence="1 2">
    <name type="scientific">Chaenocephalus aceratus</name>
    <name type="common">Blackfin icefish</name>
    <name type="synonym">Chaenichthys aceratus</name>
    <dbReference type="NCBI Taxonomy" id="36190"/>
    <lineage>
        <taxon>Eukaryota</taxon>
        <taxon>Metazoa</taxon>
        <taxon>Chordata</taxon>
        <taxon>Craniata</taxon>
        <taxon>Vertebrata</taxon>
        <taxon>Euteleostomi</taxon>
        <taxon>Actinopterygii</taxon>
        <taxon>Neopterygii</taxon>
        <taxon>Teleostei</taxon>
        <taxon>Neoteleostei</taxon>
        <taxon>Acanthomorphata</taxon>
        <taxon>Eupercaria</taxon>
        <taxon>Perciformes</taxon>
        <taxon>Notothenioidei</taxon>
        <taxon>Channichthyidae</taxon>
        <taxon>Chaenocephalus</taxon>
    </lineage>
</organism>
<evidence type="ECO:0000313" key="1">
    <source>
        <dbReference type="EMBL" id="KAI4828697.1"/>
    </source>
</evidence>
<name>A0ACB9XQ89_CHAAC</name>
<sequence>MDTSICRLLLLLSLLSIQTLCVYGEGLDLSPIQLAPIPCNDKAVEKLSRLAVTYINEDRTDGYKFALNRIANVHLHAQGPAGNVYYLDLDVLETKCHIGSPKPWKRCDLRPFMETQISGNCNTTILHTPDGYSYLYSYDCTLVPDAPEELQQTCPTCPLLLPADSPQAVEAARATLDFYKRQSTVGAGLGVKKITRASAQVVPVKASFVEYIVQECPEGVTERGTCQRLTVESETETAGFCAGSVHGDMGVHPDVQVSCEMFKIKNVDFLRPVQPQGHDIPQDPEIPTFPPLIEDPTYDPLPIPFDPTLPPAVQPEPFDPTPILPVPFDPVPFDPVPLDPVPFYPVPLDTVPYDPVPYDPPVANPSIPLSSSSSESDEDLVNQQQQPPGANPLASSSEEIGGPIAMRPPFNFRYQRRDRKKRQALMENTTSHNPTFLSDFPSGSSPFRSCPGPARYTTV</sequence>
<comment type="caution">
    <text evidence="1">The sequence shown here is derived from an EMBL/GenBank/DDBJ whole genome shotgun (WGS) entry which is preliminary data.</text>
</comment>
<keyword evidence="2" id="KW-1185">Reference proteome</keyword>